<feature type="domain" description="Sodium/calcium exchanger membrane region" evidence="6">
    <location>
        <begin position="174"/>
        <end position="314"/>
    </location>
</feature>
<evidence type="ECO:0000256" key="2">
    <source>
        <dbReference type="ARBA" id="ARBA00022692"/>
    </source>
</evidence>
<evidence type="ECO:0000256" key="1">
    <source>
        <dbReference type="ARBA" id="ARBA00004141"/>
    </source>
</evidence>
<dbReference type="InterPro" id="IPR044880">
    <property type="entry name" value="NCX_ion-bd_dom_sf"/>
</dbReference>
<dbReference type="PANTHER" id="PTHR10846">
    <property type="entry name" value="SODIUM/POTASSIUM/CALCIUM EXCHANGER"/>
    <property type="match status" value="1"/>
</dbReference>
<evidence type="ECO:0000259" key="6">
    <source>
        <dbReference type="Pfam" id="PF01699"/>
    </source>
</evidence>
<dbReference type="Proteomes" id="UP000034927">
    <property type="component" value="Unassembled WGS sequence"/>
</dbReference>
<dbReference type="Gene3D" id="1.20.1420.30">
    <property type="entry name" value="NCX, central ion-binding region"/>
    <property type="match status" value="1"/>
</dbReference>
<keyword evidence="3 5" id="KW-1133">Transmembrane helix</keyword>
<dbReference type="GO" id="GO:0005262">
    <property type="term" value="F:calcium channel activity"/>
    <property type="evidence" value="ECO:0007669"/>
    <property type="project" value="TreeGrafter"/>
</dbReference>
<dbReference type="InterPro" id="IPR004481">
    <property type="entry name" value="K/Na/Ca-exchanger"/>
</dbReference>
<name>A0A0G0AQ80_9BACT</name>
<accession>A0A0G0AQ80</accession>
<feature type="transmembrane region" description="Helical" evidence="5">
    <location>
        <begin position="296"/>
        <end position="314"/>
    </location>
</feature>
<comment type="caution">
    <text evidence="7">The sequence shown here is derived from an EMBL/GenBank/DDBJ whole genome shotgun (WGS) entry which is preliminary data.</text>
</comment>
<feature type="transmembrane region" description="Helical" evidence="5">
    <location>
        <begin position="236"/>
        <end position="260"/>
    </location>
</feature>
<dbReference type="GO" id="GO:0008273">
    <property type="term" value="F:calcium, potassium:sodium antiporter activity"/>
    <property type="evidence" value="ECO:0007669"/>
    <property type="project" value="TreeGrafter"/>
</dbReference>
<feature type="domain" description="Sodium/calcium exchanger membrane region" evidence="6">
    <location>
        <begin position="4"/>
        <end position="152"/>
    </location>
</feature>
<feature type="transmembrane region" description="Helical" evidence="5">
    <location>
        <begin position="272"/>
        <end position="290"/>
    </location>
</feature>
<evidence type="ECO:0000313" key="8">
    <source>
        <dbReference type="Proteomes" id="UP000034927"/>
    </source>
</evidence>
<proteinExistence type="predicted"/>
<feature type="transmembrane region" description="Helical" evidence="5">
    <location>
        <begin position="136"/>
        <end position="155"/>
    </location>
</feature>
<evidence type="ECO:0000256" key="3">
    <source>
        <dbReference type="ARBA" id="ARBA00022989"/>
    </source>
</evidence>
<dbReference type="Pfam" id="PF01699">
    <property type="entry name" value="Na_Ca_ex"/>
    <property type="match status" value="2"/>
</dbReference>
<comment type="subcellular location">
    <subcellularLocation>
        <location evidence="1">Membrane</location>
        <topology evidence="1">Multi-pass membrane protein</topology>
    </subcellularLocation>
</comment>
<evidence type="ECO:0000256" key="5">
    <source>
        <dbReference type="SAM" id="Phobius"/>
    </source>
</evidence>
<keyword evidence="2 5" id="KW-0812">Transmembrane</keyword>
<dbReference type="AlphaFoldDB" id="A0A0G0AQ80"/>
<dbReference type="PANTHER" id="PTHR10846:SF8">
    <property type="entry name" value="INNER MEMBRANE PROTEIN YRBG"/>
    <property type="match status" value="1"/>
</dbReference>
<dbReference type="InterPro" id="IPR004837">
    <property type="entry name" value="NaCa_Exmemb"/>
</dbReference>
<feature type="transmembrane region" description="Helical" evidence="5">
    <location>
        <begin position="35"/>
        <end position="56"/>
    </location>
</feature>
<dbReference type="GO" id="GO:0006874">
    <property type="term" value="P:intracellular calcium ion homeostasis"/>
    <property type="evidence" value="ECO:0007669"/>
    <property type="project" value="TreeGrafter"/>
</dbReference>
<sequence>MFVAIFLVIISLAVLIAGAETLVRGSASIAKKAGISPLVIGLTVVAFGTSAPELVVNLISAFKGSADIAIGNVVGSNIANILLILGVATIVYPLSVKKSTVWKEIPFALLAVLLIFTMGNDAFFDGSSFNAITRTDGFSLIAIFAIFMFYAFGIAKTEGSAEDVKTYSWRLSSFLTISGLILLFIGGKVLVDNAVILARLAGLSESLIGLTIVAIGTSLPELATSIVAAYHHQNDIAIGNIIGSNIFNVFWILGVTSTILQIPFSPSINIDILVSIFATLLLLVFIFVGSRHKLNRWQGVIFILLYISYIAYLIHRG</sequence>
<dbReference type="EMBL" id="LBPO01000008">
    <property type="protein sequence ID" value="KKP59138.1"/>
    <property type="molecule type" value="Genomic_DNA"/>
</dbReference>
<keyword evidence="4 5" id="KW-0472">Membrane</keyword>
<dbReference type="GO" id="GO:0005886">
    <property type="term" value="C:plasma membrane"/>
    <property type="evidence" value="ECO:0007669"/>
    <property type="project" value="TreeGrafter"/>
</dbReference>
<feature type="transmembrane region" description="Helical" evidence="5">
    <location>
        <begin position="105"/>
        <end position="124"/>
    </location>
</feature>
<evidence type="ECO:0000256" key="4">
    <source>
        <dbReference type="ARBA" id="ARBA00023136"/>
    </source>
</evidence>
<feature type="transmembrane region" description="Helical" evidence="5">
    <location>
        <begin position="167"/>
        <end position="186"/>
    </location>
</feature>
<evidence type="ECO:0000313" key="7">
    <source>
        <dbReference type="EMBL" id="KKP59138.1"/>
    </source>
</evidence>
<reference evidence="7 8" key="1">
    <citation type="journal article" date="2015" name="Nature">
        <title>rRNA introns, odd ribosomes, and small enigmatic genomes across a large radiation of phyla.</title>
        <authorList>
            <person name="Brown C.T."/>
            <person name="Hug L.A."/>
            <person name="Thomas B.C."/>
            <person name="Sharon I."/>
            <person name="Castelle C.J."/>
            <person name="Singh A."/>
            <person name="Wilkins M.J."/>
            <person name="Williams K.H."/>
            <person name="Banfield J.F."/>
        </authorList>
    </citation>
    <scope>NUCLEOTIDE SEQUENCE [LARGE SCALE GENOMIC DNA]</scope>
</reference>
<dbReference type="NCBIfam" id="TIGR00367">
    <property type="entry name" value="calcium/sodium antiporter"/>
    <property type="match status" value="1"/>
</dbReference>
<gene>
    <name evidence="7" type="ORF">UR53_C0008G0008</name>
</gene>
<organism evidence="7 8">
    <name type="scientific">Candidatus Magasanikbacteria bacterium GW2011_GWC2_34_16</name>
    <dbReference type="NCBI Taxonomy" id="1619045"/>
    <lineage>
        <taxon>Bacteria</taxon>
        <taxon>Candidatus Magasanikiibacteriota</taxon>
    </lineage>
</organism>
<protein>
    <submittedName>
        <fullName evidence="7">Na+/Ca+ antiporter, CaCA family</fullName>
    </submittedName>
</protein>
<dbReference type="PATRIC" id="fig|1619045.3.peg.363"/>
<feature type="transmembrane region" description="Helical" evidence="5">
    <location>
        <begin position="68"/>
        <end position="93"/>
    </location>
</feature>